<evidence type="ECO:0000313" key="1">
    <source>
        <dbReference type="EMBL" id="AYC64224.1"/>
    </source>
</evidence>
<keyword evidence="1" id="KW-0150">Chloroplast</keyword>
<sequence length="139" mass="16961">MRIKVFGNSVGFTRTKRPLNHRRERGTKTIYFFKLPVWFDLTNRSTRWVRSRIRWALLPFLQRCFCPSLSHRLQTFLISEFIDENNKNANWLNWTAYYLVQAPPKHRFNQLIQFLKCLNIQTNFFDLYQVYLVLLKLVK</sequence>
<dbReference type="AlphaFoldDB" id="A0A3S7SY56"/>
<protein>
    <submittedName>
        <fullName evidence="1">Uncharacterized protein</fullName>
    </submittedName>
</protein>
<reference evidence="1" key="1">
    <citation type="submission" date="2018-07" db="EMBL/GenBank/DDBJ databases">
        <authorList>
            <person name="Cremen M.C."/>
            <person name="Leliaert F."/>
            <person name="West J."/>
            <person name="Lam D.W."/>
            <person name="Shimada S."/>
            <person name="Lopez-Bautista J.M."/>
            <person name="Verbruggen H."/>
        </authorList>
    </citation>
    <scope>NUCLEOTIDE SEQUENCE</scope>
</reference>
<reference evidence="1" key="2">
    <citation type="journal article" date="2019" name="Mol. Phylogenet. Evol.">
        <title>Reassessment of the classification of bryopsidales (chlorophyta) based on chloroplast phylogenomic analyses.</title>
        <authorList>
            <person name="Cremen M.C."/>
            <person name="Leliaert F."/>
            <person name="West J."/>
            <person name="Lam D.W."/>
            <person name="Shimada S."/>
            <person name="Lopez-Bautista J.M."/>
            <person name="Verbruggen H."/>
        </authorList>
    </citation>
    <scope>NUCLEOTIDE SEQUENCE</scope>
</reference>
<organism evidence="1">
    <name type="scientific">Pseudobryopsis hainanensis</name>
    <dbReference type="NCBI Taxonomy" id="2320808"/>
    <lineage>
        <taxon>Eukaryota</taxon>
        <taxon>Viridiplantae</taxon>
        <taxon>Chlorophyta</taxon>
        <taxon>core chlorophytes</taxon>
        <taxon>Ulvophyceae</taxon>
        <taxon>TCBD clade</taxon>
        <taxon>Bryopsidales</taxon>
        <taxon>Bryopsidineae</taxon>
        <taxon>Pseudobryopsidaceae</taxon>
        <taxon>Pseudobryopsis</taxon>
    </lineage>
</organism>
<geneLocation type="chloroplast" evidence="1"/>
<proteinExistence type="predicted"/>
<accession>A0A3S7SY56</accession>
<gene>
    <name evidence="1" type="primary">orf139</name>
</gene>
<dbReference type="EMBL" id="MH591091">
    <property type="protein sequence ID" value="AYC64224.1"/>
    <property type="molecule type" value="Genomic_DNA"/>
</dbReference>
<name>A0A3S7SY56_9CHLO</name>
<keyword evidence="1" id="KW-0934">Plastid</keyword>